<protein>
    <recommendedName>
        <fullName evidence="3">Sm domain-containing protein</fullName>
    </recommendedName>
</protein>
<evidence type="ECO:0000259" key="3">
    <source>
        <dbReference type="PROSITE" id="PS52002"/>
    </source>
</evidence>
<dbReference type="GO" id="GO:0003723">
    <property type="term" value="F:RNA binding"/>
    <property type="evidence" value="ECO:0007669"/>
    <property type="project" value="InterPro"/>
</dbReference>
<dbReference type="SMART" id="SM00651">
    <property type="entry name" value="Sm"/>
    <property type="match status" value="1"/>
</dbReference>
<dbReference type="SUPFAM" id="SSF50182">
    <property type="entry name" value="Sm-like ribonucleoproteins"/>
    <property type="match status" value="1"/>
</dbReference>
<dbReference type="PANTHER" id="PTHR10553:SF5">
    <property type="entry name" value="U6 SNRNA-ASSOCIATED SM-LIKE PROTEIN LSM7"/>
    <property type="match status" value="1"/>
</dbReference>
<name>X1B509_9ZZZZ</name>
<dbReference type="InterPro" id="IPR044641">
    <property type="entry name" value="Lsm7/SmG-like"/>
</dbReference>
<dbReference type="Gene3D" id="2.30.30.100">
    <property type="match status" value="1"/>
</dbReference>
<proteinExistence type="inferred from homology"/>
<evidence type="ECO:0000256" key="2">
    <source>
        <dbReference type="ARBA" id="ARBA00023274"/>
    </source>
</evidence>
<evidence type="ECO:0000313" key="4">
    <source>
        <dbReference type="EMBL" id="GAG90150.1"/>
    </source>
</evidence>
<gene>
    <name evidence="4" type="ORF">S01H4_49987</name>
</gene>
<accession>X1B509</accession>
<dbReference type="Pfam" id="PF01423">
    <property type="entry name" value="LSM"/>
    <property type="match status" value="1"/>
</dbReference>
<comment type="caution">
    <text evidence="4">The sequence shown here is derived from an EMBL/GenBank/DDBJ whole genome shotgun (WGS) entry which is preliminary data.</text>
</comment>
<dbReference type="AlphaFoldDB" id="X1B509"/>
<dbReference type="EMBL" id="BART01028331">
    <property type="protein sequence ID" value="GAG90150.1"/>
    <property type="molecule type" value="Genomic_DNA"/>
</dbReference>
<organism evidence="4">
    <name type="scientific">marine sediment metagenome</name>
    <dbReference type="NCBI Taxonomy" id="412755"/>
    <lineage>
        <taxon>unclassified sequences</taxon>
        <taxon>metagenomes</taxon>
        <taxon>ecological metagenomes</taxon>
    </lineage>
</organism>
<dbReference type="InterPro" id="IPR010920">
    <property type="entry name" value="LSM_dom_sf"/>
</dbReference>
<comment type="similarity">
    <text evidence="1">Belongs to the snRNP Sm proteins family.</text>
</comment>
<dbReference type="PROSITE" id="PS52002">
    <property type="entry name" value="SM"/>
    <property type="match status" value="1"/>
</dbReference>
<dbReference type="PANTHER" id="PTHR10553">
    <property type="entry name" value="SMALL NUCLEAR RIBONUCLEOPROTEIN"/>
    <property type="match status" value="1"/>
</dbReference>
<evidence type="ECO:0000256" key="1">
    <source>
        <dbReference type="ARBA" id="ARBA00006850"/>
    </source>
</evidence>
<feature type="domain" description="Sm" evidence="3">
    <location>
        <begin position="13"/>
        <end position="91"/>
    </location>
</feature>
<dbReference type="GO" id="GO:1990904">
    <property type="term" value="C:ribonucleoprotein complex"/>
    <property type="evidence" value="ECO:0007669"/>
    <property type="project" value="UniProtKB-KW"/>
</dbReference>
<keyword evidence="2" id="KW-0687">Ribonucleoprotein</keyword>
<sequence>MERRNYQQGRPNRPIDYLKNSVNKVILIKVKRNRLFRGMLMGFDEHLNLYLEGTSQLFEYMDDDGAIKEEHEDLGNIVVRGDNVIFVNLAD</sequence>
<dbReference type="InterPro" id="IPR047575">
    <property type="entry name" value="Sm"/>
</dbReference>
<reference evidence="4" key="1">
    <citation type="journal article" date="2014" name="Front. Microbiol.">
        <title>High frequency of phylogenetically diverse reductive dehalogenase-homologous genes in deep subseafloor sedimentary metagenomes.</title>
        <authorList>
            <person name="Kawai M."/>
            <person name="Futagami T."/>
            <person name="Toyoda A."/>
            <person name="Takaki Y."/>
            <person name="Nishi S."/>
            <person name="Hori S."/>
            <person name="Arai W."/>
            <person name="Tsubouchi T."/>
            <person name="Morono Y."/>
            <person name="Uchiyama I."/>
            <person name="Ito T."/>
            <person name="Fujiyama A."/>
            <person name="Inagaki F."/>
            <person name="Takami H."/>
        </authorList>
    </citation>
    <scope>NUCLEOTIDE SEQUENCE</scope>
    <source>
        <strain evidence="4">Expedition CK06-06</strain>
    </source>
</reference>
<dbReference type="InterPro" id="IPR001163">
    <property type="entry name" value="Sm_dom_euk/arc"/>
</dbReference>